<gene>
    <name evidence="2" type="ORF">OS493_024991</name>
</gene>
<dbReference type="Proteomes" id="UP001163046">
    <property type="component" value="Unassembled WGS sequence"/>
</dbReference>
<protein>
    <submittedName>
        <fullName evidence="2">Uncharacterized protein</fullName>
    </submittedName>
</protein>
<dbReference type="EMBL" id="MU827321">
    <property type="protein sequence ID" value="KAJ7357475.1"/>
    <property type="molecule type" value="Genomic_DNA"/>
</dbReference>
<accession>A0A9W9YLP4</accession>
<dbReference type="AlphaFoldDB" id="A0A9W9YLP4"/>
<organism evidence="2 3">
    <name type="scientific">Desmophyllum pertusum</name>
    <dbReference type="NCBI Taxonomy" id="174260"/>
    <lineage>
        <taxon>Eukaryota</taxon>
        <taxon>Metazoa</taxon>
        <taxon>Cnidaria</taxon>
        <taxon>Anthozoa</taxon>
        <taxon>Hexacorallia</taxon>
        <taxon>Scleractinia</taxon>
        <taxon>Caryophylliina</taxon>
        <taxon>Caryophylliidae</taxon>
        <taxon>Desmophyllum</taxon>
    </lineage>
</organism>
<reference evidence="2" key="1">
    <citation type="submission" date="2023-01" db="EMBL/GenBank/DDBJ databases">
        <title>Genome assembly of the deep-sea coral Lophelia pertusa.</title>
        <authorList>
            <person name="Herrera S."/>
            <person name="Cordes E."/>
        </authorList>
    </citation>
    <scope>NUCLEOTIDE SEQUENCE</scope>
    <source>
        <strain evidence="2">USNM1676648</strain>
        <tissue evidence="2">Polyp</tissue>
    </source>
</reference>
<keyword evidence="1" id="KW-0175">Coiled coil</keyword>
<evidence type="ECO:0000313" key="3">
    <source>
        <dbReference type="Proteomes" id="UP001163046"/>
    </source>
</evidence>
<feature type="coiled-coil region" evidence="1">
    <location>
        <begin position="14"/>
        <end position="52"/>
    </location>
</feature>
<dbReference type="SUPFAM" id="SSF58042">
    <property type="entry name" value="Outer membrane lipoprotein"/>
    <property type="match status" value="1"/>
</dbReference>
<comment type="caution">
    <text evidence="2">The sequence shown here is derived from an EMBL/GenBank/DDBJ whole genome shotgun (WGS) entry which is preliminary data.</text>
</comment>
<keyword evidence="3" id="KW-1185">Reference proteome</keyword>
<evidence type="ECO:0000313" key="2">
    <source>
        <dbReference type="EMBL" id="KAJ7357475.1"/>
    </source>
</evidence>
<proteinExistence type="predicted"/>
<name>A0A9W9YLP4_9CNID</name>
<sequence>MPGCHSFGFSESDVDRLRIENKQLQKDMEMLQKDYQAEMENLEKENEELKSVP</sequence>
<evidence type="ECO:0000256" key="1">
    <source>
        <dbReference type="SAM" id="Coils"/>
    </source>
</evidence>